<gene>
    <name evidence="4" type="ORF">ACFYZM_10335</name>
</gene>
<feature type="coiled-coil region" evidence="1">
    <location>
        <begin position="551"/>
        <end position="578"/>
    </location>
</feature>
<dbReference type="InterPro" id="IPR027417">
    <property type="entry name" value="P-loop_NTPase"/>
</dbReference>
<name>A0ABW6TVQ5_9ACTN</name>
<dbReference type="SUPFAM" id="SSF52540">
    <property type="entry name" value="P-loop containing nucleoside triphosphate hydrolases"/>
    <property type="match status" value="1"/>
</dbReference>
<dbReference type="PANTHER" id="PTHR47691:SF3">
    <property type="entry name" value="HTH-TYPE TRANSCRIPTIONAL REGULATOR RV0890C-RELATED"/>
    <property type="match status" value="1"/>
</dbReference>
<dbReference type="InterPro" id="IPR003593">
    <property type="entry name" value="AAA+_ATPase"/>
</dbReference>
<proteinExistence type="predicted"/>
<dbReference type="EMBL" id="JBIAUT010000002">
    <property type="protein sequence ID" value="MFF4216663.1"/>
    <property type="molecule type" value="Genomic_DNA"/>
</dbReference>
<dbReference type="PRINTS" id="PR00364">
    <property type="entry name" value="DISEASERSIST"/>
</dbReference>
<feature type="region of interest" description="Disordered" evidence="2">
    <location>
        <begin position="529"/>
        <end position="551"/>
    </location>
</feature>
<dbReference type="RefSeq" id="WP_388626209.1">
    <property type="nucleotide sequence ID" value="NZ_JBIAUT010000002.1"/>
</dbReference>
<dbReference type="Gene3D" id="1.25.40.10">
    <property type="entry name" value="Tetratricopeptide repeat domain"/>
    <property type="match status" value="2"/>
</dbReference>
<dbReference type="SUPFAM" id="SSF48452">
    <property type="entry name" value="TPR-like"/>
    <property type="match status" value="1"/>
</dbReference>
<evidence type="ECO:0000313" key="4">
    <source>
        <dbReference type="EMBL" id="MFF4216663.1"/>
    </source>
</evidence>
<dbReference type="Gene3D" id="3.40.50.300">
    <property type="entry name" value="P-loop containing nucleotide triphosphate hydrolases"/>
    <property type="match status" value="1"/>
</dbReference>
<feature type="domain" description="AAA+ ATPase" evidence="3">
    <location>
        <begin position="149"/>
        <end position="287"/>
    </location>
</feature>
<accession>A0ABW6TVQ5</accession>
<evidence type="ECO:0000259" key="3">
    <source>
        <dbReference type="SMART" id="SM00382"/>
    </source>
</evidence>
<protein>
    <submittedName>
        <fullName evidence="4">Tetratricopeptide repeat protein</fullName>
    </submittedName>
</protein>
<organism evidence="4 5">
    <name type="scientific">Streptomyces nondiastaticus</name>
    <dbReference type="NCBI Taxonomy" id="3154512"/>
    <lineage>
        <taxon>Bacteria</taxon>
        <taxon>Bacillati</taxon>
        <taxon>Actinomycetota</taxon>
        <taxon>Actinomycetes</taxon>
        <taxon>Kitasatosporales</taxon>
        <taxon>Streptomycetaceae</taxon>
        <taxon>Streptomyces</taxon>
    </lineage>
</organism>
<dbReference type="Pfam" id="PF13424">
    <property type="entry name" value="TPR_12"/>
    <property type="match status" value="2"/>
</dbReference>
<evidence type="ECO:0000256" key="2">
    <source>
        <dbReference type="SAM" id="MobiDB-lite"/>
    </source>
</evidence>
<dbReference type="InterPro" id="IPR011990">
    <property type="entry name" value="TPR-like_helical_dom_sf"/>
</dbReference>
<reference evidence="4 5" key="1">
    <citation type="submission" date="2024-10" db="EMBL/GenBank/DDBJ databases">
        <title>The Natural Products Discovery Center: Release of the First 8490 Sequenced Strains for Exploring Actinobacteria Biosynthetic Diversity.</title>
        <authorList>
            <person name="Kalkreuter E."/>
            <person name="Kautsar S.A."/>
            <person name="Yang D."/>
            <person name="Bader C.D."/>
            <person name="Teijaro C.N."/>
            <person name="Fluegel L."/>
            <person name="Davis C.M."/>
            <person name="Simpson J.R."/>
            <person name="Lauterbach L."/>
            <person name="Steele A.D."/>
            <person name="Gui C."/>
            <person name="Meng S."/>
            <person name="Li G."/>
            <person name="Viehrig K."/>
            <person name="Ye F."/>
            <person name="Su P."/>
            <person name="Kiefer A.F."/>
            <person name="Nichols A."/>
            <person name="Cepeda A.J."/>
            <person name="Yan W."/>
            <person name="Fan B."/>
            <person name="Jiang Y."/>
            <person name="Adhikari A."/>
            <person name="Zheng C.-J."/>
            <person name="Schuster L."/>
            <person name="Cowan T.M."/>
            <person name="Smanski M.J."/>
            <person name="Chevrette M.G."/>
            <person name="De Carvalho L.P.S."/>
            <person name="Shen B."/>
        </authorList>
    </citation>
    <scope>NUCLEOTIDE SEQUENCE [LARGE SCALE GENOMIC DNA]</scope>
    <source>
        <strain evidence="4 5">NPDC001650</strain>
    </source>
</reference>
<evidence type="ECO:0000256" key="1">
    <source>
        <dbReference type="SAM" id="Coils"/>
    </source>
</evidence>
<comment type="caution">
    <text evidence="4">The sequence shown here is derived from an EMBL/GenBank/DDBJ whole genome shotgun (WGS) entry which is preliminary data.</text>
</comment>
<keyword evidence="1" id="KW-0175">Coiled coil</keyword>
<dbReference type="Proteomes" id="UP001602123">
    <property type="component" value="Unassembled WGS sequence"/>
</dbReference>
<evidence type="ECO:0000313" key="5">
    <source>
        <dbReference type="Proteomes" id="UP001602123"/>
    </source>
</evidence>
<sequence length="848" mass="89250">MDPFTMTAVLAAVDTAASGALSGAAGELGRRTAEGLAGLARRARRRDGGGEPPAAPTDDGERRALAALLIERARAEPGFARDLASWLRESEWLAAAAAVPATAAGAARPRMLPPLTSAFTDREDVLAAVTALLDEGDGGSEGAAFPRMAASMALLTGPAGVGKTAAAVHCARALAARFPDGELYADLRGAAAATAVTPSEVLVRFLHRLGVPADRVPAGEQGQADLYRERTEGRRMVVLLDNAHSAAQLAPLLTSSPGSLVLVTSRHRLPELVRDHGARIVRVGPLSDADSFLLLTRIAGPERVAAQRTHAEAVAARCGGMPLALCETGARVQTRERLSWESLEREFAAAVAGLRGSGHGQAPGMPDDADGLDDTATPDVSGVTSGGGDSPAGGGDSPVEPALLATDLSYRDLAPDAARLYRLLALRPWPDIPVGAAAAAADTGEAAARRLLETLAAAHLLEETGEERYRFHDLVRLHAERRAHEEDGRGATALAVRRTVTWYLRLAARADALVVPGRWHLGPAYARTRGGDGPAGGTAEASRTAGASRTAEEARAALDGLRRERANLAEAVRAAEEYGFDEEAWQLCEAMWGLHLRLGFHDQWVATHLRGVEAARRCAAGVGDPRAEGRMRTQLAFGYMGLGRYAEAEAQLTAAAAADERAGHHRGRATATESLGLLCLRQWRYEAAEEHFRQARSTLDGIAPGGDGADDVPRADALLAHHLGRALRGQGRHAEALAQLADALARFRALPDRDLYNEARVRMSLAETHLAAGDPAAARTPLDEALAVMASEGAVLQQADAAELRARCAEDPADAVRHLRLARSLYEEVGETAGVSRTGALLRERGAD</sequence>
<dbReference type="SMART" id="SM00382">
    <property type="entry name" value="AAA"/>
    <property type="match status" value="1"/>
</dbReference>
<dbReference type="PANTHER" id="PTHR47691">
    <property type="entry name" value="REGULATOR-RELATED"/>
    <property type="match status" value="1"/>
</dbReference>
<keyword evidence="5" id="KW-1185">Reference proteome</keyword>
<feature type="region of interest" description="Disordered" evidence="2">
    <location>
        <begin position="355"/>
        <end position="400"/>
    </location>
</feature>
<feature type="compositionally biased region" description="Gly residues" evidence="2">
    <location>
        <begin position="384"/>
        <end position="396"/>
    </location>
</feature>
<feature type="region of interest" description="Disordered" evidence="2">
    <location>
        <begin position="40"/>
        <end position="61"/>
    </location>
</feature>